<dbReference type="EMBL" id="MCGT01000001">
    <property type="protein sequence ID" value="ORX63173.1"/>
    <property type="molecule type" value="Genomic_DNA"/>
</dbReference>
<dbReference type="GO" id="GO:0019239">
    <property type="term" value="F:deaminase activity"/>
    <property type="evidence" value="ECO:0007669"/>
    <property type="project" value="TreeGrafter"/>
</dbReference>
<dbReference type="GO" id="GO:0005829">
    <property type="term" value="C:cytosol"/>
    <property type="evidence" value="ECO:0007669"/>
    <property type="project" value="TreeGrafter"/>
</dbReference>
<comment type="caution">
    <text evidence="2">The sequence shown here is derived from an EMBL/GenBank/DDBJ whole genome shotgun (WGS) entry which is preliminary data.</text>
</comment>
<reference evidence="2 3" key="1">
    <citation type="submission" date="2016-07" db="EMBL/GenBank/DDBJ databases">
        <title>Pervasive Adenine N6-methylation of Active Genes in Fungi.</title>
        <authorList>
            <consortium name="DOE Joint Genome Institute"/>
            <person name="Mondo S.J."/>
            <person name="Dannebaum R.O."/>
            <person name="Kuo R.C."/>
            <person name="Labutti K."/>
            <person name="Haridas S."/>
            <person name="Kuo A."/>
            <person name="Salamov A."/>
            <person name="Ahrendt S.R."/>
            <person name="Lipzen A."/>
            <person name="Sullivan W."/>
            <person name="Andreopoulos W.B."/>
            <person name="Clum A."/>
            <person name="Lindquist E."/>
            <person name="Daum C."/>
            <person name="Ramamoorthy G.K."/>
            <person name="Gryganskyi A."/>
            <person name="Culley D."/>
            <person name="Magnuson J.K."/>
            <person name="James T.Y."/>
            <person name="O'Malley M.A."/>
            <person name="Stajich J.E."/>
            <person name="Spatafora J.W."/>
            <person name="Visel A."/>
            <person name="Grigoriev I.V."/>
        </authorList>
    </citation>
    <scope>NUCLEOTIDE SEQUENCE [LARGE SCALE GENOMIC DNA]</scope>
    <source>
        <strain evidence="2 3">NRRL 3301</strain>
    </source>
</reference>
<dbReference type="NCBIfam" id="TIGR00004">
    <property type="entry name" value="Rid family detoxifying hydrolase"/>
    <property type="match status" value="1"/>
</dbReference>
<dbReference type="OrthoDB" id="309640at2759"/>
<evidence type="ECO:0000313" key="3">
    <source>
        <dbReference type="Proteomes" id="UP000242146"/>
    </source>
</evidence>
<dbReference type="STRING" id="101127.A0A1X2GYK4"/>
<evidence type="ECO:0000313" key="2">
    <source>
        <dbReference type="EMBL" id="ORX63173.1"/>
    </source>
</evidence>
<dbReference type="SUPFAM" id="SSF55298">
    <property type="entry name" value="YjgF-like"/>
    <property type="match status" value="1"/>
</dbReference>
<dbReference type="PANTHER" id="PTHR11803">
    <property type="entry name" value="2-IMINOBUTANOATE/2-IMINOPROPANOATE DEAMINASE RIDA"/>
    <property type="match status" value="1"/>
</dbReference>
<dbReference type="GO" id="GO:0005739">
    <property type="term" value="C:mitochondrion"/>
    <property type="evidence" value="ECO:0007669"/>
    <property type="project" value="TreeGrafter"/>
</dbReference>
<dbReference type="InterPro" id="IPR035959">
    <property type="entry name" value="RutC-like_sf"/>
</dbReference>
<proteinExistence type="inferred from homology"/>
<accession>A0A1X2GYK4</accession>
<dbReference type="Gene3D" id="3.30.1330.40">
    <property type="entry name" value="RutC-like"/>
    <property type="match status" value="1"/>
</dbReference>
<comment type="similarity">
    <text evidence="1">Belongs to the RutC family.</text>
</comment>
<dbReference type="AlphaFoldDB" id="A0A1X2GYK4"/>
<dbReference type="PROSITE" id="PS01094">
    <property type="entry name" value="UPF0076"/>
    <property type="match status" value="1"/>
</dbReference>
<dbReference type="CDD" id="cd00448">
    <property type="entry name" value="YjgF_YER057c_UK114_family"/>
    <property type="match status" value="1"/>
</dbReference>
<keyword evidence="3" id="KW-1185">Reference proteome</keyword>
<organism evidence="2 3">
    <name type="scientific">Hesseltinella vesiculosa</name>
    <dbReference type="NCBI Taxonomy" id="101127"/>
    <lineage>
        <taxon>Eukaryota</taxon>
        <taxon>Fungi</taxon>
        <taxon>Fungi incertae sedis</taxon>
        <taxon>Mucoromycota</taxon>
        <taxon>Mucoromycotina</taxon>
        <taxon>Mucoromycetes</taxon>
        <taxon>Mucorales</taxon>
        <taxon>Cunninghamellaceae</taxon>
        <taxon>Hesseltinella</taxon>
    </lineage>
</organism>
<dbReference type="Proteomes" id="UP000242146">
    <property type="component" value="Unassembled WGS sequence"/>
</dbReference>
<dbReference type="FunFam" id="3.30.1330.40:FF:000001">
    <property type="entry name" value="L-PSP family endoribonuclease"/>
    <property type="match status" value="1"/>
</dbReference>
<protein>
    <submittedName>
        <fullName evidence="2">Endoribonuclease L-PSP</fullName>
    </submittedName>
</protein>
<dbReference type="Pfam" id="PF01042">
    <property type="entry name" value="Ribonuc_L-PSP"/>
    <property type="match status" value="1"/>
</dbReference>
<name>A0A1X2GYK4_9FUNG</name>
<evidence type="ECO:0000256" key="1">
    <source>
        <dbReference type="ARBA" id="ARBA00010552"/>
    </source>
</evidence>
<dbReference type="InterPro" id="IPR006056">
    <property type="entry name" value="RidA"/>
</dbReference>
<sequence length="138" mass="14746">MLPRMLARSMSTLSRVQSAKAPAAIGPYAQAIKVNGLVFTSGSLPVDPQSGDVVSGGIQSQTNQSLTNMAEVLKASGSSLKDVVKTTVFLQDMNEFAQMNEVYAKFFAEHQPARSCVQVARLPKDVAVEIECVAVTKN</sequence>
<dbReference type="PANTHER" id="PTHR11803:SF58">
    <property type="entry name" value="PROTEIN HMF1-RELATED"/>
    <property type="match status" value="1"/>
</dbReference>
<gene>
    <name evidence="2" type="ORF">DM01DRAFT_1365311</name>
</gene>
<dbReference type="InterPro" id="IPR006175">
    <property type="entry name" value="YjgF/YER057c/UK114"/>
</dbReference>
<dbReference type="InterPro" id="IPR019897">
    <property type="entry name" value="RidA_CS"/>
</dbReference>